<dbReference type="PANTHER" id="PTHR33376">
    <property type="match status" value="1"/>
</dbReference>
<dbReference type="InterPro" id="IPR004682">
    <property type="entry name" value="TRAP_DctP"/>
</dbReference>
<dbReference type="EMBL" id="RDQM01000009">
    <property type="protein sequence ID" value="RMW97684.1"/>
    <property type="molecule type" value="Genomic_DNA"/>
</dbReference>
<gene>
    <name evidence="5" type="ORF">EBQ26_08495</name>
</gene>
<keyword evidence="3 4" id="KW-0732">Signal</keyword>
<evidence type="ECO:0000313" key="5">
    <source>
        <dbReference type="EMBL" id="RMW97684.1"/>
    </source>
</evidence>
<evidence type="ECO:0000256" key="4">
    <source>
        <dbReference type="SAM" id="SignalP"/>
    </source>
</evidence>
<evidence type="ECO:0000256" key="2">
    <source>
        <dbReference type="ARBA" id="ARBA00022448"/>
    </source>
</evidence>
<dbReference type="PROSITE" id="PS51318">
    <property type="entry name" value="TAT"/>
    <property type="match status" value="1"/>
</dbReference>
<comment type="caution">
    <text evidence="5">The sequence shown here is derived from an EMBL/GenBank/DDBJ whole genome shotgun (WGS) entry which is preliminary data.</text>
</comment>
<reference evidence="5 6" key="1">
    <citation type="submission" date="2018-10" db="EMBL/GenBank/DDBJ databases">
        <title>Comamonadaceae CDC group NO-1 genome sequencing and assembly.</title>
        <authorList>
            <person name="Bernier A.-M."/>
            <person name="Bernard K."/>
        </authorList>
    </citation>
    <scope>NUCLEOTIDE SEQUENCE [LARGE SCALE GENOMIC DNA]</scope>
    <source>
        <strain evidence="5 6">NML970147</strain>
    </source>
</reference>
<dbReference type="AlphaFoldDB" id="A0A3M6Q4H3"/>
<proteinExistence type="inferred from homology"/>
<organism evidence="5 6">
    <name type="scientific">Allofranklinella schreckenbergeri</name>
    <dbReference type="NCBI Taxonomy" id="1076744"/>
    <lineage>
        <taxon>Bacteria</taxon>
        <taxon>Pseudomonadati</taxon>
        <taxon>Pseudomonadota</taxon>
        <taxon>Betaproteobacteria</taxon>
        <taxon>Burkholderiales</taxon>
        <taxon>Comamonadaceae</taxon>
        <taxon>Allofranklinella</taxon>
    </lineage>
</organism>
<evidence type="ECO:0000313" key="6">
    <source>
        <dbReference type="Proteomes" id="UP000267521"/>
    </source>
</evidence>
<dbReference type="CDD" id="cd13603">
    <property type="entry name" value="PBP2_TRAP_Siap_TeaA_like"/>
    <property type="match status" value="1"/>
</dbReference>
<dbReference type="RefSeq" id="WP_122238582.1">
    <property type="nucleotide sequence ID" value="NZ_RDQM01000009.1"/>
</dbReference>
<evidence type="ECO:0000256" key="3">
    <source>
        <dbReference type="ARBA" id="ARBA00022729"/>
    </source>
</evidence>
<dbReference type="GO" id="GO:0055085">
    <property type="term" value="P:transmembrane transport"/>
    <property type="evidence" value="ECO:0007669"/>
    <property type="project" value="InterPro"/>
</dbReference>
<feature type="chain" id="PRO_5017922954" evidence="4">
    <location>
        <begin position="27"/>
        <end position="329"/>
    </location>
</feature>
<feature type="signal peptide" evidence="4">
    <location>
        <begin position="1"/>
        <end position="26"/>
    </location>
</feature>
<dbReference type="InterPro" id="IPR018389">
    <property type="entry name" value="DctP_fam"/>
</dbReference>
<evidence type="ECO:0000256" key="1">
    <source>
        <dbReference type="ARBA" id="ARBA00009023"/>
    </source>
</evidence>
<dbReference type="InterPro" id="IPR038404">
    <property type="entry name" value="TRAP_DctP_sf"/>
</dbReference>
<dbReference type="Gene3D" id="3.40.190.170">
    <property type="entry name" value="Bacterial extracellular solute-binding protein, family 7"/>
    <property type="match status" value="1"/>
</dbReference>
<dbReference type="Proteomes" id="UP000267521">
    <property type="component" value="Unassembled WGS sequence"/>
</dbReference>
<sequence>MPISRRRLLSGAGASAVLALAQPVRAAKPITVTVASLMGDDKPETRIWVKFAELIEARLPGAFRFNIVKNAALGGEKAVAEGIRLGAIQASLSTVSALAGWVPQSQVLDLPFLFRDAAHVQRACAGAPGQQLQALFAQQQFQVLAFINYGARHVLSKTPITHPRQLQGLKMRSIQSPLHTRLWAAYGATPVAIPIPETYNALANGVADAMDLTKSAYAGFRLYEVVPCLTETAHIWASGVVYFSRAFWQRLSAEQQALFTQAAQEAAAYFNALIVEDETASMQQAAAAGGQRLQPQDRPAWESGARSVWAGVIEATGSQELLKAIRALA</sequence>
<protein>
    <submittedName>
        <fullName evidence="5">TRAP transporter substrate-binding protein</fullName>
    </submittedName>
</protein>
<dbReference type="GO" id="GO:0030288">
    <property type="term" value="C:outer membrane-bounded periplasmic space"/>
    <property type="evidence" value="ECO:0007669"/>
    <property type="project" value="InterPro"/>
</dbReference>
<accession>A0A3M6Q4H3</accession>
<dbReference type="PANTHER" id="PTHR33376:SF7">
    <property type="entry name" value="C4-DICARBOXYLATE-BINDING PROTEIN DCTB"/>
    <property type="match status" value="1"/>
</dbReference>
<comment type="similarity">
    <text evidence="1">Belongs to the bacterial solute-binding protein 7 family.</text>
</comment>
<keyword evidence="2" id="KW-0813">Transport</keyword>
<dbReference type="NCBIfam" id="NF037995">
    <property type="entry name" value="TRAP_S1"/>
    <property type="match status" value="1"/>
</dbReference>
<name>A0A3M6Q4H3_9BURK</name>
<dbReference type="InterPro" id="IPR006311">
    <property type="entry name" value="TAT_signal"/>
</dbReference>
<dbReference type="PIRSF" id="PIRSF006470">
    <property type="entry name" value="DctB"/>
    <property type="match status" value="1"/>
</dbReference>
<dbReference type="Pfam" id="PF03480">
    <property type="entry name" value="DctP"/>
    <property type="match status" value="1"/>
</dbReference>